<dbReference type="GO" id="GO:0008273">
    <property type="term" value="F:calcium, potassium:sodium antiporter activity"/>
    <property type="evidence" value="ECO:0007669"/>
    <property type="project" value="TreeGrafter"/>
</dbReference>
<feature type="domain" description="Sodium/calcium exchanger membrane region" evidence="8">
    <location>
        <begin position="365"/>
        <end position="513"/>
    </location>
</feature>
<evidence type="ECO:0000256" key="6">
    <source>
        <dbReference type="ARBA" id="ARBA00023136"/>
    </source>
</evidence>
<dbReference type="STRING" id="1764295.A0A5B8MLR7"/>
<comment type="similarity">
    <text evidence="2">Belongs to the Ca(2+):cation antiporter (CaCA) (TC 2.A.19) family. SLC24A subfamily.</text>
</comment>
<evidence type="ECO:0000256" key="3">
    <source>
        <dbReference type="ARBA" id="ARBA00022449"/>
    </source>
</evidence>
<dbReference type="GO" id="GO:0005886">
    <property type="term" value="C:plasma membrane"/>
    <property type="evidence" value="ECO:0007669"/>
    <property type="project" value="TreeGrafter"/>
</dbReference>
<feature type="transmembrane region" description="Helical" evidence="7">
    <location>
        <begin position="123"/>
        <end position="141"/>
    </location>
</feature>
<name>A0A5B8MLR7_9CHLO</name>
<feature type="transmembrane region" description="Helical" evidence="7">
    <location>
        <begin position="79"/>
        <end position="102"/>
    </location>
</feature>
<keyword evidence="4 7" id="KW-0812">Transmembrane</keyword>
<feature type="transmembrane region" description="Helical" evidence="7">
    <location>
        <begin position="365"/>
        <end position="384"/>
    </location>
</feature>
<keyword evidence="3" id="KW-0050">Antiport</keyword>
<evidence type="ECO:0000256" key="1">
    <source>
        <dbReference type="ARBA" id="ARBA00004141"/>
    </source>
</evidence>
<evidence type="ECO:0000259" key="8">
    <source>
        <dbReference type="Pfam" id="PF01699"/>
    </source>
</evidence>
<gene>
    <name evidence="9" type="ORF">A3770_05p38970</name>
</gene>
<evidence type="ECO:0000256" key="4">
    <source>
        <dbReference type="ARBA" id="ARBA00022692"/>
    </source>
</evidence>
<feature type="transmembrane region" description="Helical" evidence="7">
    <location>
        <begin position="469"/>
        <end position="492"/>
    </location>
</feature>
<dbReference type="Pfam" id="PF01699">
    <property type="entry name" value="Na_Ca_ex"/>
    <property type="match status" value="2"/>
</dbReference>
<dbReference type="OrthoDB" id="2127281at2759"/>
<evidence type="ECO:0000256" key="5">
    <source>
        <dbReference type="ARBA" id="ARBA00022989"/>
    </source>
</evidence>
<dbReference type="GO" id="GO:0006874">
    <property type="term" value="P:intracellular calcium ion homeostasis"/>
    <property type="evidence" value="ECO:0007669"/>
    <property type="project" value="TreeGrafter"/>
</dbReference>
<feature type="transmembrane region" description="Helical" evidence="7">
    <location>
        <begin position="50"/>
        <end position="73"/>
    </location>
</feature>
<dbReference type="InterPro" id="IPR004481">
    <property type="entry name" value="K/Na/Ca-exchanger"/>
</dbReference>
<feature type="transmembrane region" description="Helical" evidence="7">
    <location>
        <begin position="12"/>
        <end position="29"/>
    </location>
</feature>
<feature type="transmembrane region" description="Helical" evidence="7">
    <location>
        <begin position="498"/>
        <end position="516"/>
    </location>
</feature>
<evidence type="ECO:0000313" key="10">
    <source>
        <dbReference type="Proteomes" id="UP000316726"/>
    </source>
</evidence>
<dbReference type="InterPro" id="IPR004837">
    <property type="entry name" value="NaCa_Exmemb"/>
</dbReference>
<dbReference type="InterPro" id="IPR044880">
    <property type="entry name" value="NCX_ion-bd_dom_sf"/>
</dbReference>
<evidence type="ECO:0000256" key="7">
    <source>
        <dbReference type="SAM" id="Phobius"/>
    </source>
</evidence>
<organism evidence="9 10">
    <name type="scientific">Chloropicon primus</name>
    <dbReference type="NCBI Taxonomy" id="1764295"/>
    <lineage>
        <taxon>Eukaryota</taxon>
        <taxon>Viridiplantae</taxon>
        <taxon>Chlorophyta</taxon>
        <taxon>Chloropicophyceae</taxon>
        <taxon>Chloropicales</taxon>
        <taxon>Chloropicaceae</taxon>
        <taxon>Chloropicon</taxon>
    </lineage>
</organism>
<keyword evidence="6 7" id="KW-0472">Membrane</keyword>
<proteinExistence type="inferred from homology"/>
<feature type="transmembrane region" description="Helical" evidence="7">
    <location>
        <begin position="147"/>
        <end position="169"/>
    </location>
</feature>
<reference evidence="9 10" key="1">
    <citation type="submission" date="2018-07" db="EMBL/GenBank/DDBJ databases">
        <title>The complete nuclear genome of the prasinophyte Chloropicon primus (CCMP1205).</title>
        <authorList>
            <person name="Pombert J.-F."/>
            <person name="Otis C."/>
            <person name="Turmel M."/>
            <person name="Lemieux C."/>
        </authorList>
    </citation>
    <scope>NUCLEOTIDE SEQUENCE [LARGE SCALE GENOMIC DNA]</scope>
    <source>
        <strain evidence="9 10">CCMP1205</strain>
    </source>
</reference>
<evidence type="ECO:0000313" key="9">
    <source>
        <dbReference type="EMBL" id="QDZ21379.1"/>
    </source>
</evidence>
<keyword evidence="10" id="KW-1185">Reference proteome</keyword>
<feature type="domain" description="Sodium/calcium exchanger membrane region" evidence="8">
    <location>
        <begin position="16"/>
        <end position="161"/>
    </location>
</feature>
<protein>
    <submittedName>
        <fullName evidence="9">Sodium/potassium/calcium exchanger</fullName>
    </submittedName>
</protein>
<dbReference type="GO" id="GO:0005262">
    <property type="term" value="F:calcium channel activity"/>
    <property type="evidence" value="ECO:0007669"/>
    <property type="project" value="TreeGrafter"/>
</dbReference>
<sequence length="519" mass="57126">MEVEEVEAGEAVLTGVGVCLCLYSFYFVVDLRLVPAVRVLCNRYKVPDDVAGATILGAALNAPELFTAMVTGVVQRSEVGVGVVAGSWNFNVLLITAFSALAARSKLRSRQLRLSWTFLQRDVYAYALSVLTVVWVTRDQVISWPEALAMFLLYLAYVGVCYGGSWCQCRDGGLPKARRRREVRIFRDERGVLDFEKTVREMEHGIPEEVKAHLKRSLSLQEAVVRDLSHGPPPEASTPLLTSFAPEVSARLASSASSHPNLSKKELVHLALHPDEPNEIAVDFRLVELARDEGNAHEKLATDALKIAEEIQLSEEEEEYRAHHLLAWPSGRGANFLDKLLYVLNFPFNAIVHFTIPVWDEGGLVFLTVLLATCWLAAVSWLLGMMSTRFGKSLGIPPEVVGLTLDAAGTSFPNLLAAVMASRSGKVDTAICQAFGSNTFDALVAFGLVQGIRCSANGFRPVPVQAEGFALDGIIDIAILVLYVLFLCIFRMRLTRSFGWLCLAGYLAWLGLRLTCFPY</sequence>
<dbReference type="Gene3D" id="1.20.1420.30">
    <property type="entry name" value="NCX, central ion-binding region"/>
    <property type="match status" value="2"/>
</dbReference>
<keyword evidence="5 7" id="KW-1133">Transmembrane helix</keyword>
<accession>A0A5B8MLR7</accession>
<dbReference type="PANTHER" id="PTHR10846:SF73">
    <property type="entry name" value="SODIUM_CALCIUM EXCHANGER MEMBRANE REGION DOMAIN-CONTAINING PROTEIN"/>
    <property type="match status" value="1"/>
</dbReference>
<dbReference type="AlphaFoldDB" id="A0A5B8MLR7"/>
<evidence type="ECO:0000256" key="2">
    <source>
        <dbReference type="ARBA" id="ARBA00005364"/>
    </source>
</evidence>
<dbReference type="EMBL" id="CP031038">
    <property type="protein sequence ID" value="QDZ21379.1"/>
    <property type="molecule type" value="Genomic_DNA"/>
</dbReference>
<keyword evidence="3" id="KW-0813">Transport</keyword>
<dbReference type="Proteomes" id="UP000316726">
    <property type="component" value="Chromosome 5"/>
</dbReference>
<comment type="subcellular location">
    <subcellularLocation>
        <location evidence="1">Membrane</location>
        <topology evidence="1">Multi-pass membrane protein</topology>
    </subcellularLocation>
</comment>
<dbReference type="PANTHER" id="PTHR10846">
    <property type="entry name" value="SODIUM/POTASSIUM/CALCIUM EXCHANGER"/>
    <property type="match status" value="1"/>
</dbReference>